<proteinExistence type="predicted"/>
<sequence>MGCRSSKSADAGTISRWRSTGIVALRDSKLKAFPFILRTFPDEVFDLERSVRTLDLTHNKMGIVLQLLELLICLLITSEYKDKFY</sequence>
<accession>A0AAF0QGA5</accession>
<evidence type="ECO:0000313" key="1">
    <source>
        <dbReference type="EMBL" id="WMV21740.1"/>
    </source>
</evidence>
<organism evidence="1 2">
    <name type="scientific">Solanum verrucosum</name>
    <dbReference type="NCBI Taxonomy" id="315347"/>
    <lineage>
        <taxon>Eukaryota</taxon>
        <taxon>Viridiplantae</taxon>
        <taxon>Streptophyta</taxon>
        <taxon>Embryophyta</taxon>
        <taxon>Tracheophyta</taxon>
        <taxon>Spermatophyta</taxon>
        <taxon>Magnoliopsida</taxon>
        <taxon>eudicotyledons</taxon>
        <taxon>Gunneridae</taxon>
        <taxon>Pentapetalae</taxon>
        <taxon>asterids</taxon>
        <taxon>lamiids</taxon>
        <taxon>Solanales</taxon>
        <taxon>Solanaceae</taxon>
        <taxon>Solanoideae</taxon>
        <taxon>Solaneae</taxon>
        <taxon>Solanum</taxon>
    </lineage>
</organism>
<name>A0AAF0QGA5_SOLVR</name>
<evidence type="ECO:0000313" key="2">
    <source>
        <dbReference type="Proteomes" id="UP001234989"/>
    </source>
</evidence>
<dbReference type="AlphaFoldDB" id="A0AAF0QGA5"/>
<dbReference type="Proteomes" id="UP001234989">
    <property type="component" value="Chromosome 3"/>
</dbReference>
<gene>
    <name evidence="1" type="ORF">MTR67_015125</name>
</gene>
<dbReference type="EMBL" id="CP133614">
    <property type="protein sequence ID" value="WMV21740.1"/>
    <property type="molecule type" value="Genomic_DNA"/>
</dbReference>
<reference evidence="1" key="1">
    <citation type="submission" date="2023-08" db="EMBL/GenBank/DDBJ databases">
        <title>A de novo genome assembly of Solanum verrucosum Schlechtendal, a Mexican diploid species geographically isolated from the other diploid A-genome species in potato relatives.</title>
        <authorList>
            <person name="Hosaka K."/>
        </authorList>
    </citation>
    <scope>NUCLEOTIDE SEQUENCE</scope>
    <source>
        <tissue evidence="1">Young leaves</tissue>
    </source>
</reference>
<keyword evidence="2" id="KW-1185">Reference proteome</keyword>
<protein>
    <submittedName>
        <fullName evidence="1">Uncharacterized protein</fullName>
    </submittedName>
</protein>